<gene>
    <name evidence="1" type="ORF">DEO72_LG2g2904</name>
</gene>
<name>A0A4D6L287_VIGUN</name>
<reference evidence="1 2" key="1">
    <citation type="submission" date="2019-04" db="EMBL/GenBank/DDBJ databases">
        <title>An improved genome assembly and genetic linkage map for asparagus bean, Vigna unguiculata ssp. sesquipedialis.</title>
        <authorList>
            <person name="Xia Q."/>
            <person name="Zhang R."/>
            <person name="Dong Y."/>
        </authorList>
    </citation>
    <scope>NUCLEOTIDE SEQUENCE [LARGE SCALE GENOMIC DNA]</scope>
    <source>
        <tissue evidence="1">Leaf</tissue>
    </source>
</reference>
<proteinExistence type="predicted"/>
<organism evidence="1 2">
    <name type="scientific">Vigna unguiculata</name>
    <name type="common">Cowpea</name>
    <dbReference type="NCBI Taxonomy" id="3917"/>
    <lineage>
        <taxon>Eukaryota</taxon>
        <taxon>Viridiplantae</taxon>
        <taxon>Streptophyta</taxon>
        <taxon>Embryophyta</taxon>
        <taxon>Tracheophyta</taxon>
        <taxon>Spermatophyta</taxon>
        <taxon>Magnoliopsida</taxon>
        <taxon>eudicotyledons</taxon>
        <taxon>Gunneridae</taxon>
        <taxon>Pentapetalae</taxon>
        <taxon>rosids</taxon>
        <taxon>fabids</taxon>
        <taxon>Fabales</taxon>
        <taxon>Fabaceae</taxon>
        <taxon>Papilionoideae</taxon>
        <taxon>50 kb inversion clade</taxon>
        <taxon>NPAAA clade</taxon>
        <taxon>indigoferoid/millettioid clade</taxon>
        <taxon>Phaseoleae</taxon>
        <taxon>Vigna</taxon>
    </lineage>
</organism>
<evidence type="ECO:0000313" key="2">
    <source>
        <dbReference type="Proteomes" id="UP000501690"/>
    </source>
</evidence>
<accession>A0A4D6L287</accession>
<sequence length="266" mass="27992">MARIRFSTTTTTPTIGVPRRRWHKPIYNHNLFVKCSPAFVFRAQLLHVSGDAGKQLGVGATGKGAHAIAAGGGGGGGAAPDEVAAAGGLEGERSSGGDLHVAPERVAGGGEASSAADRAPAGRVAELEECVAHAEKEVGERDEMIGFMSRRIEDEGLGGREHYGKKSREWFQKEVEEEELVGSTRRLEEEVEKNHRTLGAAAAGEEPCRVGADGDGGCRCEGCISGCLLYTSTNPCNSPITKPNHTARKESVDSIAPHEHALCSLL</sequence>
<dbReference type="EMBL" id="CP039346">
    <property type="protein sequence ID" value="QCD82564.1"/>
    <property type="molecule type" value="Genomic_DNA"/>
</dbReference>
<dbReference type="Proteomes" id="UP000501690">
    <property type="component" value="Linkage Group LG2"/>
</dbReference>
<evidence type="ECO:0000313" key="1">
    <source>
        <dbReference type="EMBL" id="QCD82564.1"/>
    </source>
</evidence>
<keyword evidence="2" id="KW-1185">Reference proteome</keyword>
<protein>
    <submittedName>
        <fullName evidence="1">Uncharacterized protein</fullName>
    </submittedName>
</protein>
<dbReference type="AlphaFoldDB" id="A0A4D6L287"/>